<evidence type="ECO:0000313" key="3">
    <source>
        <dbReference type="EMBL" id="TMR35585.1"/>
    </source>
</evidence>
<dbReference type="PANTHER" id="PTHR42957:SF1">
    <property type="entry name" value="HELICASE MJ1565-RELATED"/>
    <property type="match status" value="1"/>
</dbReference>
<dbReference type="PANTHER" id="PTHR42957">
    <property type="entry name" value="HELICASE MJ1565-RELATED"/>
    <property type="match status" value="1"/>
</dbReference>
<gene>
    <name evidence="3" type="ORF">ETD85_13385</name>
</gene>
<dbReference type="Pfam" id="PF01935">
    <property type="entry name" value="DUF87"/>
    <property type="match status" value="1"/>
</dbReference>
<dbReference type="Proteomes" id="UP000306628">
    <property type="component" value="Unassembled WGS sequence"/>
</dbReference>
<accession>A0A5S4GRJ6</accession>
<dbReference type="OrthoDB" id="9806951at2"/>
<reference evidence="3 4" key="1">
    <citation type="submission" date="2019-05" db="EMBL/GenBank/DDBJ databases">
        <title>Draft genome sequence of Nonomuraea zeae DSM 100528.</title>
        <authorList>
            <person name="Saricaoglu S."/>
            <person name="Isik K."/>
        </authorList>
    </citation>
    <scope>NUCLEOTIDE SEQUENCE [LARGE SCALE GENOMIC DNA]</scope>
    <source>
        <strain evidence="3 4">DSM 100528</strain>
    </source>
</reference>
<evidence type="ECO:0000313" key="4">
    <source>
        <dbReference type="Proteomes" id="UP000306628"/>
    </source>
</evidence>
<dbReference type="EMBL" id="VCKX01000032">
    <property type="protein sequence ID" value="TMR35585.1"/>
    <property type="molecule type" value="Genomic_DNA"/>
</dbReference>
<feature type="compositionally biased region" description="Gly residues" evidence="1">
    <location>
        <begin position="1"/>
        <end position="11"/>
    </location>
</feature>
<feature type="region of interest" description="Disordered" evidence="1">
    <location>
        <begin position="414"/>
        <end position="436"/>
    </location>
</feature>
<comment type="caution">
    <text evidence="3">The sequence shown here is derived from an EMBL/GenBank/DDBJ whole genome shotgun (WGS) entry which is preliminary data.</text>
</comment>
<dbReference type="GO" id="GO:0005524">
    <property type="term" value="F:ATP binding"/>
    <property type="evidence" value="ECO:0007669"/>
    <property type="project" value="UniProtKB-KW"/>
</dbReference>
<protein>
    <submittedName>
        <fullName evidence="3">ATP-binding protein</fullName>
    </submittedName>
</protein>
<dbReference type="InterPro" id="IPR027417">
    <property type="entry name" value="P-loop_NTPase"/>
</dbReference>
<sequence length="681" mass="75348">MPPGPGRGGRGALSCRRALDTRPAGQRRARDRPRLPFPYRPRRQRGPHHVQGWGVSRFHRNSVAGARGRARAHRSGPTEDTRMSSDIQVEAEADEPLEEPEEPDVPVDSEIDREIPAEDLEAAEASLARSLITLGFVAFDGPGTDNTSSGVMVSEQLRRHFRRDAYVGVNDTEQGITFLGRVVEGPFHSPHEIGPDSAISRTTLLHPERTQFRPAYYAAGTIEILGEVTPSENVLPTSTRPRPYSRVFIYPSDRLRRMLGIEGDMQLGSLLGYDDVRVEAASANKGFLPRNAGIFGTVGSGKSNTTQVLMEEALRAGWAVVAIDVEGEYVRMDQGNDEPHLARLLEEHFEERLPRGIPDFRVYVPNAGMTDAPDPLPFKVPIADVPEEIVADILDLSEPQVRMWGAITAQARRNAERVSRPSRMGTLAAPTPPPPDRPYNLSDLIDGLQEDTTTGSMPLFPGRPGMAEKATASTLRNKLYKLGRSEMLDWMPTRNTPYLDVDELLVERRLSVFDVSETNDTARNIAISFLLQALFDRVIAVARDEPIGKDGRPRPPVLVVIEEVHTFVSRASAGRMRAVLDQLQVISRRGRKRWMGLALVSQQPGHVPEELFELANTRFIHQLKSAGNLAPVRATTGGVHEALWSTVPALGQGQCLLTGSVFRNPVFVQMRPARSRRMHTA</sequence>
<feature type="domain" description="Helicase HerA central" evidence="2">
    <location>
        <begin position="267"/>
        <end position="533"/>
    </location>
</feature>
<organism evidence="3 4">
    <name type="scientific">Nonomuraea zeae</name>
    <dbReference type="NCBI Taxonomy" id="1642303"/>
    <lineage>
        <taxon>Bacteria</taxon>
        <taxon>Bacillati</taxon>
        <taxon>Actinomycetota</taxon>
        <taxon>Actinomycetes</taxon>
        <taxon>Streptosporangiales</taxon>
        <taxon>Streptosporangiaceae</taxon>
        <taxon>Nonomuraea</taxon>
    </lineage>
</organism>
<keyword evidence="4" id="KW-1185">Reference proteome</keyword>
<proteinExistence type="predicted"/>
<keyword evidence="3" id="KW-0067">ATP-binding</keyword>
<dbReference type="InterPro" id="IPR002789">
    <property type="entry name" value="HerA_central"/>
</dbReference>
<name>A0A5S4GRJ6_9ACTN</name>
<dbReference type="InterPro" id="IPR008571">
    <property type="entry name" value="HerA-like"/>
</dbReference>
<keyword evidence="3" id="KW-0547">Nucleotide-binding</keyword>
<dbReference type="SUPFAM" id="SSF52540">
    <property type="entry name" value="P-loop containing nucleoside triphosphate hydrolases"/>
    <property type="match status" value="1"/>
</dbReference>
<evidence type="ECO:0000259" key="2">
    <source>
        <dbReference type="Pfam" id="PF01935"/>
    </source>
</evidence>
<feature type="region of interest" description="Disordered" evidence="1">
    <location>
        <begin position="1"/>
        <end position="86"/>
    </location>
</feature>
<dbReference type="AlphaFoldDB" id="A0A5S4GRJ6"/>
<evidence type="ECO:0000256" key="1">
    <source>
        <dbReference type="SAM" id="MobiDB-lite"/>
    </source>
</evidence>
<dbReference type="Gene3D" id="3.40.50.300">
    <property type="entry name" value="P-loop containing nucleotide triphosphate hydrolases"/>
    <property type="match status" value="2"/>
</dbReference>